<reference evidence="10" key="5">
    <citation type="submission" date="2023-12" db="EMBL/GenBank/DDBJ databases">
        <authorList>
            <person name="Sun Q."/>
            <person name="Inoue M."/>
        </authorList>
    </citation>
    <scope>NUCLEOTIDE SEQUENCE</scope>
    <source>
        <strain evidence="10">JCM 10664</strain>
    </source>
</reference>
<evidence type="ECO:0000313" key="11">
    <source>
        <dbReference type="EMBL" id="GGI90111.1"/>
    </source>
</evidence>
<organism evidence="11 12">
    <name type="scientific">Saccharopolyspora thermophila</name>
    <dbReference type="NCBI Taxonomy" id="89367"/>
    <lineage>
        <taxon>Bacteria</taxon>
        <taxon>Bacillati</taxon>
        <taxon>Actinomycetota</taxon>
        <taxon>Actinomycetes</taxon>
        <taxon>Pseudonocardiales</taxon>
        <taxon>Pseudonocardiaceae</taxon>
        <taxon>Saccharopolyspora</taxon>
    </lineage>
</organism>
<dbReference type="PANTHER" id="PTHR46696">
    <property type="entry name" value="P450, PUTATIVE (EUROFUNG)-RELATED"/>
    <property type="match status" value="1"/>
</dbReference>
<reference evidence="13" key="3">
    <citation type="journal article" date="2019" name="Int. J. Syst. Evol. Microbiol.">
        <title>The Global Catalogue of Microorganisms (GCM) 10K type strain sequencing project: providing services to taxonomists for standard genome sequencing and annotation.</title>
        <authorList>
            <consortium name="The Broad Institute Genomics Platform"/>
            <consortium name="The Broad Institute Genome Sequencing Center for Infectious Disease"/>
            <person name="Wu L."/>
            <person name="Ma J."/>
        </authorList>
    </citation>
    <scope>NUCLEOTIDE SEQUENCE [LARGE SCALE GENOMIC DNA]</scope>
    <source>
        <strain evidence="13">JCM 10664</strain>
    </source>
</reference>
<reference evidence="11 12" key="2">
    <citation type="journal article" date="2014" name="Int. J. Syst. Evol. Microbiol.">
        <title>Complete genome sequence of Corynebacterium casei LMG S-19264T (=DSM 44701T), isolated from a smear-ripened cheese.</title>
        <authorList>
            <consortium name="US DOE Joint Genome Institute (JGI-PGF)"/>
            <person name="Walter F."/>
            <person name="Albersmeier A."/>
            <person name="Kalinowski J."/>
            <person name="Ruckert C."/>
        </authorList>
    </citation>
    <scope>NUCLEOTIDE SEQUENCE [LARGE SCALE GENOMIC DNA]</scope>
    <source>
        <strain evidence="11 12">CGMCC 4.7206</strain>
    </source>
</reference>
<evidence type="ECO:0000313" key="12">
    <source>
        <dbReference type="Proteomes" id="UP000597989"/>
    </source>
</evidence>
<dbReference type="CDD" id="cd11030">
    <property type="entry name" value="CYP105-like"/>
    <property type="match status" value="1"/>
</dbReference>
<reference evidence="10" key="1">
    <citation type="journal article" date="2014" name="Int. J. Syst. Evol. Microbiol.">
        <title>Complete genome of a new Firmicutes species belonging to the dominant human colonic microbiota ('Ruminococcus bicirculans') reveals two chromosomes and a selective capacity to utilize plant glucans.</title>
        <authorList>
            <consortium name="NISC Comparative Sequencing Program"/>
            <person name="Wegmann U."/>
            <person name="Louis P."/>
            <person name="Goesmann A."/>
            <person name="Henrissat B."/>
            <person name="Duncan S.H."/>
            <person name="Flint H.J."/>
        </authorList>
    </citation>
    <scope>NUCLEOTIDE SEQUENCE</scope>
    <source>
        <strain evidence="10">JCM 10664</strain>
    </source>
</reference>
<keyword evidence="5 9" id="KW-0479">Metal-binding</keyword>
<protein>
    <submittedName>
        <fullName evidence="11">Cytochrome P450</fullName>
    </submittedName>
</protein>
<reference evidence="11" key="4">
    <citation type="submission" date="2020-09" db="EMBL/GenBank/DDBJ databases">
        <authorList>
            <person name="Sun Q."/>
            <person name="Zhou Y."/>
        </authorList>
    </citation>
    <scope>NUCLEOTIDE SEQUENCE</scope>
    <source>
        <strain evidence="11">CGMCC 4.7206</strain>
    </source>
</reference>
<dbReference type="Proteomes" id="UP000597989">
    <property type="component" value="Unassembled WGS sequence"/>
</dbReference>
<dbReference type="SUPFAM" id="SSF48264">
    <property type="entry name" value="Cytochrome P450"/>
    <property type="match status" value="1"/>
</dbReference>
<evidence type="ECO:0000256" key="1">
    <source>
        <dbReference type="ARBA" id="ARBA00004496"/>
    </source>
</evidence>
<evidence type="ECO:0000256" key="5">
    <source>
        <dbReference type="ARBA" id="ARBA00022723"/>
    </source>
</evidence>
<dbReference type="PANTHER" id="PTHR46696:SF1">
    <property type="entry name" value="CYTOCHROME P450 YJIB-RELATED"/>
    <property type="match status" value="1"/>
</dbReference>
<evidence type="ECO:0000313" key="10">
    <source>
        <dbReference type="EMBL" id="GAA0530374.1"/>
    </source>
</evidence>
<dbReference type="GO" id="GO:0004497">
    <property type="term" value="F:monooxygenase activity"/>
    <property type="evidence" value="ECO:0007669"/>
    <property type="project" value="UniProtKB-KW"/>
</dbReference>
<dbReference type="InterPro" id="IPR036396">
    <property type="entry name" value="Cyt_P450_sf"/>
</dbReference>
<dbReference type="Proteomes" id="UP001500220">
    <property type="component" value="Unassembled WGS sequence"/>
</dbReference>
<dbReference type="InterPro" id="IPR017972">
    <property type="entry name" value="Cyt_P450_CS"/>
</dbReference>
<dbReference type="GO" id="GO:0020037">
    <property type="term" value="F:heme binding"/>
    <property type="evidence" value="ECO:0007669"/>
    <property type="project" value="InterPro"/>
</dbReference>
<keyword evidence="7 9" id="KW-0408">Iron</keyword>
<comment type="caution">
    <text evidence="11">The sequence shown here is derived from an EMBL/GenBank/DDBJ whole genome shotgun (WGS) entry which is preliminary data.</text>
</comment>
<evidence type="ECO:0000313" key="13">
    <source>
        <dbReference type="Proteomes" id="UP001500220"/>
    </source>
</evidence>
<keyword evidence="4 9" id="KW-0349">Heme</keyword>
<dbReference type="GO" id="GO:0016705">
    <property type="term" value="F:oxidoreductase activity, acting on paired donors, with incorporation or reduction of molecular oxygen"/>
    <property type="evidence" value="ECO:0007669"/>
    <property type="project" value="InterPro"/>
</dbReference>
<evidence type="ECO:0000256" key="4">
    <source>
        <dbReference type="ARBA" id="ARBA00022617"/>
    </source>
</evidence>
<keyword evidence="13" id="KW-1185">Reference proteome</keyword>
<dbReference type="PRINTS" id="PR00359">
    <property type="entry name" value="BP450"/>
</dbReference>
<dbReference type="GO" id="GO:0005737">
    <property type="term" value="C:cytoplasm"/>
    <property type="evidence" value="ECO:0007669"/>
    <property type="project" value="UniProtKB-SubCell"/>
</dbReference>
<evidence type="ECO:0000256" key="9">
    <source>
        <dbReference type="RuleBase" id="RU000461"/>
    </source>
</evidence>
<dbReference type="Gene3D" id="1.10.630.10">
    <property type="entry name" value="Cytochrome P450"/>
    <property type="match status" value="1"/>
</dbReference>
<dbReference type="InterPro" id="IPR001128">
    <property type="entry name" value="Cyt_P450"/>
</dbReference>
<evidence type="ECO:0000256" key="6">
    <source>
        <dbReference type="ARBA" id="ARBA00023002"/>
    </source>
</evidence>
<keyword evidence="3" id="KW-0963">Cytoplasm</keyword>
<dbReference type="EMBL" id="BAAAHC010000013">
    <property type="protein sequence ID" value="GAA0530374.1"/>
    <property type="molecule type" value="Genomic_DNA"/>
</dbReference>
<dbReference type="RefSeq" id="WP_188987883.1">
    <property type="nucleotide sequence ID" value="NZ_BAAAHC010000013.1"/>
</dbReference>
<evidence type="ECO:0000256" key="8">
    <source>
        <dbReference type="ARBA" id="ARBA00023033"/>
    </source>
</evidence>
<sequence>MSEATTGTFPKVRACPYEVPAEYTRRRAEEPVSKVPMLGGGTAWLVTRHEDVRRVLTDPRFSADRRNPGFPQLAPGARNVVPTVAPSMITMDAPEHTAARRAVLGEFTVRRIADLRPRVQQIVDDCIDAMIDGPRPTDLVRALSLPVPSLVICELLGVPYADHEFFQRRSSALLRRTTPADERLRLITEIRSYLDELVTAKERDTTDDLLGRQIRKRREDGDYDHDAVVSLAVLLLIAGHETTANMISLGTLALLENPEQLARIVADPSQTPAAVEELLRYFTIVEAATARVATADVEIGGQLIREGEGVLAVGIAANRDPEVFDRPDELDLARGDRRHVAFGFGPHQCLGQNLARMELQVVFDTLFRRLPGLRLAAAVEDIPFKTDANIYGAYELPVTW</sequence>
<dbReference type="GO" id="GO:0005506">
    <property type="term" value="F:iron ion binding"/>
    <property type="evidence" value="ECO:0007669"/>
    <property type="project" value="InterPro"/>
</dbReference>
<dbReference type="EMBL" id="BMMT01000009">
    <property type="protein sequence ID" value="GGI90111.1"/>
    <property type="molecule type" value="Genomic_DNA"/>
</dbReference>
<keyword evidence="6 9" id="KW-0560">Oxidoreductase</keyword>
<evidence type="ECO:0000256" key="2">
    <source>
        <dbReference type="ARBA" id="ARBA00010617"/>
    </source>
</evidence>
<keyword evidence="8 9" id="KW-0503">Monooxygenase</keyword>
<dbReference type="FunFam" id="1.10.630.10:FF:000018">
    <property type="entry name" value="Cytochrome P450 monooxygenase"/>
    <property type="match status" value="1"/>
</dbReference>
<name>A0A917JW88_9PSEU</name>
<proteinExistence type="inferred from homology"/>
<evidence type="ECO:0000256" key="7">
    <source>
        <dbReference type="ARBA" id="ARBA00023004"/>
    </source>
</evidence>
<dbReference type="InterPro" id="IPR002397">
    <property type="entry name" value="Cyt_P450_B"/>
</dbReference>
<comment type="similarity">
    <text evidence="2 9">Belongs to the cytochrome P450 family.</text>
</comment>
<gene>
    <name evidence="10" type="ORF">GCM10009545_36080</name>
    <name evidence="11" type="ORF">GCM10011581_29000</name>
</gene>
<accession>A0A917JW88</accession>
<evidence type="ECO:0000256" key="3">
    <source>
        <dbReference type="ARBA" id="ARBA00022490"/>
    </source>
</evidence>
<comment type="subcellular location">
    <subcellularLocation>
        <location evidence="1">Cytoplasm</location>
    </subcellularLocation>
</comment>
<dbReference type="Pfam" id="PF00067">
    <property type="entry name" value="p450"/>
    <property type="match status" value="1"/>
</dbReference>
<dbReference type="PRINTS" id="PR00385">
    <property type="entry name" value="P450"/>
</dbReference>
<dbReference type="PROSITE" id="PS00086">
    <property type="entry name" value="CYTOCHROME_P450"/>
    <property type="match status" value="1"/>
</dbReference>
<dbReference type="AlphaFoldDB" id="A0A917JW88"/>